<reference evidence="1 2" key="1">
    <citation type="journal article" date="2018" name="Nat. Ecol. Evol.">
        <title>Pezizomycetes genomes reveal the molecular basis of ectomycorrhizal truffle lifestyle.</title>
        <authorList>
            <person name="Murat C."/>
            <person name="Payen T."/>
            <person name="Noel B."/>
            <person name="Kuo A."/>
            <person name="Morin E."/>
            <person name="Chen J."/>
            <person name="Kohler A."/>
            <person name="Krizsan K."/>
            <person name="Balestrini R."/>
            <person name="Da Silva C."/>
            <person name="Montanini B."/>
            <person name="Hainaut M."/>
            <person name="Levati E."/>
            <person name="Barry K.W."/>
            <person name="Belfiori B."/>
            <person name="Cichocki N."/>
            <person name="Clum A."/>
            <person name="Dockter R.B."/>
            <person name="Fauchery L."/>
            <person name="Guy J."/>
            <person name="Iotti M."/>
            <person name="Le Tacon F."/>
            <person name="Lindquist E.A."/>
            <person name="Lipzen A."/>
            <person name="Malagnac F."/>
            <person name="Mello A."/>
            <person name="Molinier V."/>
            <person name="Miyauchi S."/>
            <person name="Poulain J."/>
            <person name="Riccioni C."/>
            <person name="Rubini A."/>
            <person name="Sitrit Y."/>
            <person name="Splivallo R."/>
            <person name="Traeger S."/>
            <person name="Wang M."/>
            <person name="Zifcakova L."/>
            <person name="Wipf D."/>
            <person name="Zambonelli A."/>
            <person name="Paolocci F."/>
            <person name="Nowrousian M."/>
            <person name="Ottonello S."/>
            <person name="Baldrian P."/>
            <person name="Spatafora J.W."/>
            <person name="Henrissat B."/>
            <person name="Nagy L.G."/>
            <person name="Aury J.M."/>
            <person name="Wincker P."/>
            <person name="Grigoriev I.V."/>
            <person name="Bonfante P."/>
            <person name="Martin F.M."/>
        </authorList>
    </citation>
    <scope>NUCLEOTIDE SEQUENCE [LARGE SCALE GENOMIC DNA]</scope>
    <source>
        <strain evidence="1 2">CCBAS932</strain>
    </source>
</reference>
<feature type="non-terminal residue" evidence="1">
    <location>
        <position position="1"/>
    </location>
</feature>
<proteinExistence type="predicted"/>
<dbReference type="InParanoid" id="A0A3N4KXM1"/>
<feature type="non-terminal residue" evidence="1">
    <location>
        <position position="166"/>
    </location>
</feature>
<gene>
    <name evidence="1" type="ORF">P167DRAFT_465448</name>
</gene>
<accession>A0A3N4KXM1</accession>
<dbReference type="InterPro" id="IPR021833">
    <property type="entry name" value="DUF3425"/>
</dbReference>
<dbReference type="STRING" id="1392247.A0A3N4KXM1"/>
<dbReference type="Pfam" id="PF11905">
    <property type="entry name" value="DUF3425"/>
    <property type="match status" value="1"/>
</dbReference>
<evidence type="ECO:0000313" key="1">
    <source>
        <dbReference type="EMBL" id="RPB10515.1"/>
    </source>
</evidence>
<evidence type="ECO:0000313" key="2">
    <source>
        <dbReference type="Proteomes" id="UP000277580"/>
    </source>
</evidence>
<dbReference type="OrthoDB" id="5973539at2759"/>
<organism evidence="1 2">
    <name type="scientific">Morchella conica CCBAS932</name>
    <dbReference type="NCBI Taxonomy" id="1392247"/>
    <lineage>
        <taxon>Eukaryota</taxon>
        <taxon>Fungi</taxon>
        <taxon>Dikarya</taxon>
        <taxon>Ascomycota</taxon>
        <taxon>Pezizomycotina</taxon>
        <taxon>Pezizomycetes</taxon>
        <taxon>Pezizales</taxon>
        <taxon>Morchellaceae</taxon>
        <taxon>Morchella</taxon>
    </lineage>
</organism>
<dbReference type="Proteomes" id="UP000277580">
    <property type="component" value="Unassembled WGS sequence"/>
</dbReference>
<dbReference type="PANTHER" id="PTHR38116">
    <property type="entry name" value="CHROMOSOME 7, WHOLE GENOME SHOTGUN SEQUENCE"/>
    <property type="match status" value="1"/>
</dbReference>
<sequence length="166" mass="19496">NPFHLNAPLPRDDFYLTLNYSTLFNASLEIGKILQISEKTMLDDDATSPFNSPSPVLLPEGTEDLIPTKKQLDIEHHPYIDMVPFKGFRDRLLDCVAEGEKTGNYFDETKLCHGMYESWGVWGQTPWEARSWEIGEAFARKYWFLMDEEMIRCTNWWRRQRGMKPL</sequence>
<name>A0A3N4KXM1_9PEZI</name>
<dbReference type="PANTHER" id="PTHR38116:SF5">
    <property type="entry name" value="BZIP DOMAIN-CONTAINING PROTEIN"/>
    <property type="match status" value="1"/>
</dbReference>
<dbReference type="AlphaFoldDB" id="A0A3N4KXM1"/>
<protein>
    <submittedName>
        <fullName evidence="1">Uncharacterized protein</fullName>
    </submittedName>
</protein>
<keyword evidence="2" id="KW-1185">Reference proteome</keyword>
<dbReference type="EMBL" id="ML119142">
    <property type="protein sequence ID" value="RPB10515.1"/>
    <property type="molecule type" value="Genomic_DNA"/>
</dbReference>